<evidence type="ECO:0000313" key="1">
    <source>
        <dbReference type="EMBL" id="TPR03136.1"/>
    </source>
</evidence>
<dbReference type="Proteomes" id="UP000197666">
    <property type="component" value="Unassembled WGS sequence"/>
</dbReference>
<reference evidence="2" key="1">
    <citation type="submission" date="2018-10" db="EMBL/GenBank/DDBJ databases">
        <title>FDA dAtabase for Regulatory Grade micrObial Sequences (FDA-ARGOS): Supporting development and validation of Infectious Disease Dx tests.</title>
        <authorList>
            <person name="Kerrigan L."/>
            <person name="Tallon L."/>
            <person name="Sadzewicz L."/>
            <person name="Sengamalay N."/>
            <person name="Ott S."/>
            <person name="Godinez A."/>
            <person name="Nagaraj S."/>
            <person name="Vavikolanu K."/>
            <person name="Nadendla S."/>
            <person name="George J."/>
            <person name="Sichtig H."/>
        </authorList>
    </citation>
    <scope>NUCLEOTIDE SEQUENCE [LARGE SCALE GENOMIC DNA]</scope>
    <source>
        <strain evidence="2">FDAARGOS_311</strain>
    </source>
</reference>
<protein>
    <submittedName>
        <fullName evidence="1">Uncharacterized protein</fullName>
    </submittedName>
</protein>
<dbReference type="VEuPathDB" id="FungiDB:ASPNIDRAFT2_1120004"/>
<accession>A0A254UD86</accession>
<name>A0A254UD86_ASPNG</name>
<sequence>MEAHIGSDNGPGLSAPTYGLPHLIDEKEEGKYPLLLVYLAEQTSAEQAYLAVRLQDFLGKENVTLTRWQPSPALLCRVALQGSYPDSQANIHATATLAYRAGWTRFLVADGLTQRQLHGNLRMGEDPLLSLVMVIVKPEPATLSPAGDFCVFAKRTTVDGSSEAEFLQKLRNVQPPKKSAMHNVQRDRYYDPGLTLYEPDRPPFTTDRASYLSHEERFNVAEALLTKYTPLPPELVGQVLTYLSGANEGPLGLPSWIHHSAQRLNIFLLFPATPPELHQIQTIFQDAIEDYRKIERSGVRSYTITFIPWEYHRARSRREIANLWEAYRLRAGDNSAPFNIYFLQQIPVTQNAHDLELGIVKYERGDMPNVARISLKNIIIDRGPWTEMMRRRGISAEHYMYSKKVEPELLYSPNQPFYTNPPRWLSAKKGQYTIPVFYLTNSFPTSDKDNIEREIRTIGEVEENHWGTKIACYVSWEGEADGTLDDVWKIFWEVFTYRGERDSQFPIFFIDAQSALDNTVLVVHPDHLWFDQSNHRALAMLQNVLYPSVRGLQYGRVPGREAHTVRANVSTGNMFFEEFTRPQRFPRPDWPCHGFTAAQV</sequence>
<dbReference type="eggNOG" id="ENOG502SWBK">
    <property type="taxonomic scope" value="Eukaryota"/>
</dbReference>
<dbReference type="EMBL" id="NKJJ02000009">
    <property type="protein sequence ID" value="TPR03136.1"/>
    <property type="molecule type" value="Genomic_DNA"/>
</dbReference>
<comment type="caution">
    <text evidence="1">The sequence shown here is derived from an EMBL/GenBank/DDBJ whole genome shotgun (WGS) entry which is preliminary data.</text>
</comment>
<organism evidence="1 2">
    <name type="scientific">Aspergillus niger</name>
    <dbReference type="NCBI Taxonomy" id="5061"/>
    <lineage>
        <taxon>Eukaryota</taxon>
        <taxon>Fungi</taxon>
        <taxon>Dikarya</taxon>
        <taxon>Ascomycota</taxon>
        <taxon>Pezizomycotina</taxon>
        <taxon>Eurotiomycetes</taxon>
        <taxon>Eurotiomycetidae</taxon>
        <taxon>Eurotiales</taxon>
        <taxon>Aspergillaceae</taxon>
        <taxon>Aspergillus</taxon>
        <taxon>Aspergillus subgen. Circumdati</taxon>
    </lineage>
</organism>
<gene>
    <name evidence="1" type="ORF">CAN33_0013435</name>
</gene>
<dbReference type="VEuPathDB" id="FungiDB:An15g04430"/>
<dbReference type="AlphaFoldDB" id="A0A254UD86"/>
<dbReference type="VEuPathDB" id="FungiDB:ATCC64974_29430"/>
<evidence type="ECO:0000313" key="2">
    <source>
        <dbReference type="Proteomes" id="UP000197666"/>
    </source>
</evidence>
<proteinExistence type="predicted"/>
<dbReference type="VEuPathDB" id="FungiDB:M747DRAFT_13915"/>